<organism evidence="1 2">
    <name type="scientific">Sediminibacillus halophilus</name>
    <dbReference type="NCBI Taxonomy" id="482461"/>
    <lineage>
        <taxon>Bacteria</taxon>
        <taxon>Bacillati</taxon>
        <taxon>Bacillota</taxon>
        <taxon>Bacilli</taxon>
        <taxon>Bacillales</taxon>
        <taxon>Bacillaceae</taxon>
        <taxon>Sediminibacillus</taxon>
    </lineage>
</organism>
<reference evidence="2" key="1">
    <citation type="submission" date="2016-10" db="EMBL/GenBank/DDBJ databases">
        <authorList>
            <person name="Varghese N."/>
            <person name="Submissions S."/>
        </authorList>
    </citation>
    <scope>NUCLEOTIDE SEQUENCE [LARGE SCALE GENOMIC DNA]</scope>
    <source>
        <strain evidence="2">CGMCC 1.6199</strain>
    </source>
</reference>
<proteinExistence type="predicted"/>
<dbReference type="Proteomes" id="UP000182347">
    <property type="component" value="Unassembled WGS sequence"/>
</dbReference>
<gene>
    <name evidence="1" type="ORF">SAMN05216244_2001</name>
</gene>
<dbReference type="InterPro" id="IPR050490">
    <property type="entry name" value="Bact_solute-bd_prot1"/>
</dbReference>
<dbReference type="PANTHER" id="PTHR43649">
    <property type="entry name" value="ARABINOSE-BINDING PROTEIN-RELATED"/>
    <property type="match status" value="1"/>
</dbReference>
<dbReference type="Pfam" id="PF13416">
    <property type="entry name" value="SBP_bac_8"/>
    <property type="match status" value="1"/>
</dbReference>
<accession>A0A1G9RIE9</accession>
<name>A0A1G9RIE9_9BACI</name>
<dbReference type="STRING" id="482461.SAMN05216244_2001"/>
<dbReference type="InterPro" id="IPR006059">
    <property type="entry name" value="SBP"/>
</dbReference>
<keyword evidence="2" id="KW-1185">Reference proteome</keyword>
<sequence length="475" mass="53261">MYFLRHFKKPVSFFPFFFRFLSKWGWIKFVSWLHVEAILKKMGVKVMKKLFYMVAFLSLVLALAGCSDDSKASEDGGSGNSDGKVELDFWVFGSAGYDVLVDEYMKENPDVKINLNEGEMSDVHNNLFTSLSAGSGAPDISMIEVSQIAKFMQAKDQFYNLNDYGAKDVQDKYLDWKWQQAQSVDGEFQLGLPTDIGPTTMFYRTDVMEEAGLPTDPQELSAEINDWDSYYEAAKQIKEKTGKPITDSPELMFSALRDQAPEQYFNEDDELIIESSPYVKEAYDYTTKLIEEGLVGQNALWTPEWGSAMADGSYATLIGAPAWMIANVKGNAPDAEGKWSLTTIPEGAGNWGGSFMAIPKESDHPEEAYAFIEWLLSPENQLKSFHNNGLFPSAPEVYEDEEFLATTDEYFSGAETAKTFAEAAKSVKPIYMGVNYSIVQDELILALTNVAVEGADPQKEWDAAVKRIEDQLARQ</sequence>
<dbReference type="EMBL" id="FNHF01000002">
    <property type="protein sequence ID" value="SDM23018.1"/>
    <property type="molecule type" value="Genomic_DNA"/>
</dbReference>
<dbReference type="Gene3D" id="3.40.190.10">
    <property type="entry name" value="Periplasmic binding protein-like II"/>
    <property type="match status" value="1"/>
</dbReference>
<evidence type="ECO:0000313" key="2">
    <source>
        <dbReference type="Proteomes" id="UP000182347"/>
    </source>
</evidence>
<dbReference type="AlphaFoldDB" id="A0A1G9RIE9"/>
<dbReference type="SUPFAM" id="SSF53850">
    <property type="entry name" value="Periplasmic binding protein-like II"/>
    <property type="match status" value="1"/>
</dbReference>
<evidence type="ECO:0000313" key="1">
    <source>
        <dbReference type="EMBL" id="SDM23018.1"/>
    </source>
</evidence>
<protein>
    <submittedName>
        <fullName evidence="1">Cellobiose transport system substrate-binding protein</fullName>
    </submittedName>
</protein>
<dbReference type="PANTHER" id="PTHR43649:SF32">
    <property type="entry name" value="SUGAR BINDING SECRETED PROTEIN"/>
    <property type="match status" value="1"/>
</dbReference>